<dbReference type="PANTHER" id="PTHR44329:SF288">
    <property type="entry name" value="MITOGEN-ACTIVATED PROTEIN KINASE KINASE KINASE 20"/>
    <property type="match status" value="1"/>
</dbReference>
<dbReference type="Gene3D" id="1.10.510.10">
    <property type="entry name" value="Transferase(Phosphotransferase) domain 1"/>
    <property type="match status" value="1"/>
</dbReference>
<dbReference type="Pfam" id="PF07714">
    <property type="entry name" value="PK_Tyr_Ser-Thr"/>
    <property type="match status" value="1"/>
</dbReference>
<keyword evidence="7" id="KW-1185">Reference proteome</keyword>
<dbReference type="OrthoDB" id="4062651at2759"/>
<dbReference type="Proteomes" id="UP000054217">
    <property type="component" value="Unassembled WGS sequence"/>
</dbReference>
<accession>A0A0C3P6E9</accession>
<protein>
    <recommendedName>
        <fullName evidence="5">Protein kinase domain-containing protein</fullName>
    </recommendedName>
</protein>
<dbReference type="InParanoid" id="A0A0C3P6E9"/>
<dbReference type="InterPro" id="IPR011009">
    <property type="entry name" value="Kinase-like_dom_sf"/>
</dbReference>
<evidence type="ECO:0000256" key="4">
    <source>
        <dbReference type="ARBA" id="ARBA00022840"/>
    </source>
</evidence>
<keyword evidence="2" id="KW-0547">Nucleotide-binding</keyword>
<dbReference type="InterPro" id="IPR051681">
    <property type="entry name" value="Ser/Thr_Kinases-Pseudokinases"/>
</dbReference>
<dbReference type="GO" id="GO:0004674">
    <property type="term" value="F:protein serine/threonine kinase activity"/>
    <property type="evidence" value="ECO:0007669"/>
    <property type="project" value="TreeGrafter"/>
</dbReference>
<dbReference type="SMART" id="SM00220">
    <property type="entry name" value="S_TKc"/>
    <property type="match status" value="1"/>
</dbReference>
<proteinExistence type="predicted"/>
<dbReference type="AlphaFoldDB" id="A0A0C3P6E9"/>
<organism evidence="6 7">
    <name type="scientific">Pisolithus tinctorius Marx 270</name>
    <dbReference type="NCBI Taxonomy" id="870435"/>
    <lineage>
        <taxon>Eukaryota</taxon>
        <taxon>Fungi</taxon>
        <taxon>Dikarya</taxon>
        <taxon>Basidiomycota</taxon>
        <taxon>Agaricomycotina</taxon>
        <taxon>Agaricomycetes</taxon>
        <taxon>Agaricomycetidae</taxon>
        <taxon>Boletales</taxon>
        <taxon>Sclerodermatineae</taxon>
        <taxon>Pisolithaceae</taxon>
        <taxon>Pisolithus</taxon>
    </lineage>
</organism>
<gene>
    <name evidence="6" type="ORF">M404DRAFT_328255</name>
</gene>
<dbReference type="InterPro" id="IPR000719">
    <property type="entry name" value="Prot_kinase_dom"/>
</dbReference>
<dbReference type="PROSITE" id="PS00108">
    <property type="entry name" value="PROTEIN_KINASE_ST"/>
    <property type="match status" value="1"/>
</dbReference>
<evidence type="ECO:0000256" key="1">
    <source>
        <dbReference type="ARBA" id="ARBA00022679"/>
    </source>
</evidence>
<evidence type="ECO:0000256" key="3">
    <source>
        <dbReference type="ARBA" id="ARBA00022777"/>
    </source>
</evidence>
<dbReference type="PROSITE" id="PS50011">
    <property type="entry name" value="PROTEIN_KINASE_DOM"/>
    <property type="match status" value="1"/>
</dbReference>
<dbReference type="GO" id="GO:0005524">
    <property type="term" value="F:ATP binding"/>
    <property type="evidence" value="ECO:0007669"/>
    <property type="project" value="UniProtKB-KW"/>
</dbReference>
<dbReference type="InterPro" id="IPR001245">
    <property type="entry name" value="Ser-Thr/Tyr_kinase_cat_dom"/>
</dbReference>
<dbReference type="HOGENOM" id="CLU_000288_7_18_1"/>
<dbReference type="EMBL" id="KN831956">
    <property type="protein sequence ID" value="KIO08860.1"/>
    <property type="molecule type" value="Genomic_DNA"/>
</dbReference>
<dbReference type="PANTHER" id="PTHR44329">
    <property type="entry name" value="SERINE/THREONINE-PROTEIN KINASE TNNI3K-RELATED"/>
    <property type="match status" value="1"/>
</dbReference>
<name>A0A0C3P6E9_PISTI</name>
<dbReference type="STRING" id="870435.A0A0C3P6E9"/>
<evidence type="ECO:0000313" key="6">
    <source>
        <dbReference type="EMBL" id="KIO08860.1"/>
    </source>
</evidence>
<dbReference type="InterPro" id="IPR008271">
    <property type="entry name" value="Ser/Thr_kinase_AS"/>
</dbReference>
<dbReference type="SUPFAM" id="SSF56112">
    <property type="entry name" value="Protein kinase-like (PK-like)"/>
    <property type="match status" value="1"/>
</dbReference>
<evidence type="ECO:0000259" key="5">
    <source>
        <dbReference type="PROSITE" id="PS50011"/>
    </source>
</evidence>
<evidence type="ECO:0000313" key="7">
    <source>
        <dbReference type="Proteomes" id="UP000054217"/>
    </source>
</evidence>
<keyword evidence="3" id="KW-0418">Kinase</keyword>
<feature type="domain" description="Protein kinase" evidence="5">
    <location>
        <begin position="29"/>
        <end position="300"/>
    </location>
</feature>
<sequence length="300" mass="33472">MNQSSLLREYCARASASGYSNDLSGKIIRNWRSGPLRGSAAIVYRGTMIPNGTEVAIKVFHTAMSGTEAELKRLFREVHTWSKLHHENIVPLFGISTEFDSTISIISKWMPMGNAHTYVQNTANDPRPLLQDIANGLYYLHSHELGPVVHGDLKGPNILVSSDRRALLGDFGLSTLNISSFNMTTEDIRGGSFPWMAPELLNDGCTSSAADVWAFGMTVLELFTRSRPFHDCFNMASVVYRISWGPLPHRPPAGLTELRMTDPWWDICTMLENGSFTAPYDRGHRGEGSESRARVWPCHI</sequence>
<reference evidence="7" key="2">
    <citation type="submission" date="2015-01" db="EMBL/GenBank/DDBJ databases">
        <title>Evolutionary Origins and Diversification of the Mycorrhizal Mutualists.</title>
        <authorList>
            <consortium name="DOE Joint Genome Institute"/>
            <consortium name="Mycorrhizal Genomics Consortium"/>
            <person name="Kohler A."/>
            <person name="Kuo A."/>
            <person name="Nagy L.G."/>
            <person name="Floudas D."/>
            <person name="Copeland A."/>
            <person name="Barry K.W."/>
            <person name="Cichocki N."/>
            <person name="Veneault-Fourrey C."/>
            <person name="LaButti K."/>
            <person name="Lindquist E.A."/>
            <person name="Lipzen A."/>
            <person name="Lundell T."/>
            <person name="Morin E."/>
            <person name="Murat C."/>
            <person name="Riley R."/>
            <person name="Ohm R."/>
            <person name="Sun H."/>
            <person name="Tunlid A."/>
            <person name="Henrissat B."/>
            <person name="Grigoriev I.V."/>
            <person name="Hibbett D.S."/>
            <person name="Martin F."/>
        </authorList>
    </citation>
    <scope>NUCLEOTIDE SEQUENCE [LARGE SCALE GENOMIC DNA]</scope>
    <source>
        <strain evidence="7">Marx 270</strain>
    </source>
</reference>
<keyword evidence="1" id="KW-0808">Transferase</keyword>
<reference evidence="6 7" key="1">
    <citation type="submission" date="2014-04" db="EMBL/GenBank/DDBJ databases">
        <authorList>
            <consortium name="DOE Joint Genome Institute"/>
            <person name="Kuo A."/>
            <person name="Kohler A."/>
            <person name="Costa M.D."/>
            <person name="Nagy L.G."/>
            <person name="Floudas D."/>
            <person name="Copeland A."/>
            <person name="Barry K.W."/>
            <person name="Cichocki N."/>
            <person name="Veneault-Fourrey C."/>
            <person name="LaButti K."/>
            <person name="Lindquist E.A."/>
            <person name="Lipzen A."/>
            <person name="Lundell T."/>
            <person name="Morin E."/>
            <person name="Murat C."/>
            <person name="Sun H."/>
            <person name="Tunlid A."/>
            <person name="Henrissat B."/>
            <person name="Grigoriev I.V."/>
            <person name="Hibbett D.S."/>
            <person name="Martin F."/>
            <person name="Nordberg H.P."/>
            <person name="Cantor M.N."/>
            <person name="Hua S.X."/>
        </authorList>
    </citation>
    <scope>NUCLEOTIDE SEQUENCE [LARGE SCALE GENOMIC DNA]</scope>
    <source>
        <strain evidence="6 7">Marx 270</strain>
    </source>
</reference>
<evidence type="ECO:0000256" key="2">
    <source>
        <dbReference type="ARBA" id="ARBA00022741"/>
    </source>
</evidence>
<keyword evidence="4" id="KW-0067">ATP-binding</keyword>